<dbReference type="CDD" id="cd22954">
    <property type="entry name" value="PLL_lectin"/>
    <property type="match status" value="1"/>
</dbReference>
<dbReference type="SUPFAM" id="SSF89372">
    <property type="entry name" value="Fucose-specific lectin"/>
    <property type="match status" value="1"/>
</dbReference>
<gene>
    <name evidence="5" type="ORF">SMD11_0201</name>
</gene>
<protein>
    <submittedName>
        <fullName evidence="5">Peptidase M23</fullName>
    </submittedName>
</protein>
<dbReference type="PANTHER" id="PTHR21666">
    <property type="entry name" value="PEPTIDASE-RELATED"/>
    <property type="match status" value="1"/>
</dbReference>
<keyword evidence="2" id="KW-0732">Signal</keyword>
<evidence type="ECO:0000256" key="1">
    <source>
        <dbReference type="SAM" id="MobiDB-lite"/>
    </source>
</evidence>
<dbReference type="Gene3D" id="2.70.70.10">
    <property type="entry name" value="Glucose Permease (Domain IIA)"/>
    <property type="match status" value="1"/>
</dbReference>
<dbReference type="SUPFAM" id="SSF51261">
    <property type="entry name" value="Duplicated hybrid motif"/>
    <property type="match status" value="1"/>
</dbReference>
<accession>A0A1Z2KUY2</accession>
<reference evidence="5 6" key="1">
    <citation type="submission" date="2017-06" db="EMBL/GenBank/DDBJ databases">
        <title>Streptomyces albireticuli Genome sequencing and assembly.</title>
        <authorList>
            <person name="Wang Y."/>
            <person name="Du B."/>
            <person name="Ding Y."/>
            <person name="Liu H."/>
            <person name="Hou Q."/>
            <person name="Liu K."/>
            <person name="Yao L."/>
            <person name="Wang C."/>
        </authorList>
    </citation>
    <scope>NUCLEOTIDE SEQUENCE [LARGE SCALE GENOMIC DNA]</scope>
    <source>
        <strain evidence="5 6">MDJK11</strain>
    </source>
</reference>
<proteinExistence type="predicted"/>
<dbReference type="InterPro" id="IPR006311">
    <property type="entry name" value="TAT_signal"/>
</dbReference>
<dbReference type="InterPro" id="IPR050570">
    <property type="entry name" value="Cell_wall_metabolism_enzyme"/>
</dbReference>
<dbReference type="PANTHER" id="PTHR21666:SF270">
    <property type="entry name" value="MUREIN HYDROLASE ACTIVATOR ENVC"/>
    <property type="match status" value="1"/>
</dbReference>
<dbReference type="Gene3D" id="2.120.10.70">
    <property type="entry name" value="Fucose-specific lectin"/>
    <property type="match status" value="2"/>
</dbReference>
<dbReference type="CDD" id="cd12797">
    <property type="entry name" value="M23_peptidase"/>
    <property type="match status" value="1"/>
</dbReference>
<dbReference type="Pfam" id="PF26607">
    <property type="entry name" value="DUF8189"/>
    <property type="match status" value="1"/>
</dbReference>
<dbReference type="KEGG" id="salj:SMD11_0201"/>
<feature type="domain" description="PLL-like beta propeller" evidence="4">
    <location>
        <begin position="255"/>
        <end position="498"/>
    </location>
</feature>
<name>A0A1Z2KUY2_9ACTN</name>
<dbReference type="InterPro" id="IPR016047">
    <property type="entry name" value="M23ase_b-sheet_dom"/>
</dbReference>
<dbReference type="GO" id="GO:0004222">
    <property type="term" value="F:metalloendopeptidase activity"/>
    <property type="evidence" value="ECO:0007669"/>
    <property type="project" value="TreeGrafter"/>
</dbReference>
<dbReference type="OrthoDB" id="1099523at2"/>
<evidence type="ECO:0000256" key="2">
    <source>
        <dbReference type="SAM" id="SignalP"/>
    </source>
</evidence>
<dbReference type="EMBL" id="CP021744">
    <property type="protein sequence ID" value="ARZ65867.1"/>
    <property type="molecule type" value="Genomic_DNA"/>
</dbReference>
<feature type="region of interest" description="Disordered" evidence="1">
    <location>
        <begin position="143"/>
        <end position="175"/>
    </location>
</feature>
<dbReference type="AlphaFoldDB" id="A0A1Z2KUY2"/>
<feature type="chain" id="PRO_5038829093" evidence="2">
    <location>
        <begin position="33"/>
        <end position="506"/>
    </location>
</feature>
<dbReference type="RefSeq" id="WP_087924574.1">
    <property type="nucleotide sequence ID" value="NZ_CP021744.1"/>
</dbReference>
<sequence length="506" mass="53438">MLHGLSRRTLRFVLAAAAAVLPSLVTASPATAQAAGFAAACPTAGAVFQHYSDSHDGIDIANDYGAPIYAVGDGEVINSGPAQGYGQWIRILHPDGTVTEYGHMYRREVVVGQQVTAGQLIALVGSEGQSSGPHLHLRVRVDTSTDRRGIDPEPYLAERGVGLPCTPGTGPGPRPKPLVYPVEAGRVVSARSADGRLEVFAAGADGVHHAWQSQVNGAWSDWEALGGPGGAELAIAPNSDGRLELFALNGGVLQHRYQTSPSGGWSGWEGFGDGGRYVAAGANGDGRLEVFASNPSGVFHRYQTSPNSGWSGWEPTGGGPAAGRIEMEKSPDGRLEVFALNDKVLQHQYQTAVNGGWSSWEEFGGGGHDLTVDHNADGRLEVFASGPVGVFHRYQTNPTGWSGWEPTRGPADSRLTSERTPDGRVEVFAMNGDVAMHMWQKGVNAPYGDWTEFGGGGAEVAAATNADGRIEVFGTNRVGVHHRWQTGFSTWSEWGWLNSGPGPAVT</sequence>
<evidence type="ECO:0000313" key="6">
    <source>
        <dbReference type="Proteomes" id="UP000195755"/>
    </source>
</evidence>
<dbReference type="Pfam" id="PF01551">
    <property type="entry name" value="Peptidase_M23"/>
    <property type="match status" value="1"/>
</dbReference>
<dbReference type="PROSITE" id="PS51318">
    <property type="entry name" value="TAT"/>
    <property type="match status" value="1"/>
</dbReference>
<dbReference type="Proteomes" id="UP000195755">
    <property type="component" value="Chromosome"/>
</dbReference>
<feature type="signal peptide" evidence="2">
    <location>
        <begin position="1"/>
        <end position="32"/>
    </location>
</feature>
<dbReference type="InterPro" id="IPR011055">
    <property type="entry name" value="Dup_hybrid_motif"/>
</dbReference>
<organism evidence="5 6">
    <name type="scientific">Streptomyces albireticuli</name>
    <dbReference type="NCBI Taxonomy" id="1940"/>
    <lineage>
        <taxon>Bacteria</taxon>
        <taxon>Bacillati</taxon>
        <taxon>Actinomycetota</taxon>
        <taxon>Actinomycetes</taxon>
        <taxon>Kitasatosporales</taxon>
        <taxon>Streptomycetaceae</taxon>
        <taxon>Streptomyces</taxon>
    </lineage>
</organism>
<evidence type="ECO:0000259" key="3">
    <source>
        <dbReference type="Pfam" id="PF01551"/>
    </source>
</evidence>
<evidence type="ECO:0000313" key="5">
    <source>
        <dbReference type="EMBL" id="ARZ65867.1"/>
    </source>
</evidence>
<feature type="domain" description="M23ase beta-sheet core" evidence="3">
    <location>
        <begin position="54"/>
        <end position="143"/>
    </location>
</feature>
<evidence type="ECO:0000259" key="4">
    <source>
        <dbReference type="Pfam" id="PF26607"/>
    </source>
</evidence>
<dbReference type="InterPro" id="IPR058502">
    <property type="entry name" value="PLL-like_beta-prop"/>
</dbReference>